<name>A0AAT9FII7_9BACT</name>
<reference evidence="3" key="1">
    <citation type="submission" date="2024-07" db="EMBL/GenBank/DDBJ databases">
        <title>Complete genome sequence of Verrucomicrobiaceae bacterium NT6N.</title>
        <authorList>
            <person name="Huang C."/>
            <person name="Takami H."/>
            <person name="Hamasaki K."/>
        </authorList>
    </citation>
    <scope>NUCLEOTIDE SEQUENCE</scope>
    <source>
        <strain evidence="3">NT6N</strain>
    </source>
</reference>
<keyword evidence="2" id="KW-0472">Membrane</keyword>
<keyword evidence="2" id="KW-1133">Transmembrane helix</keyword>
<evidence type="ECO:0000313" key="3">
    <source>
        <dbReference type="EMBL" id="BDS05737.1"/>
    </source>
</evidence>
<sequence>MRVPIYFTIPAVILVTAIVWLVGARDKEFMKPPTPERLVEISEEWENSRPNIAPPKPINAALLADPTPIVPKSPEGPQDKKDEILPTGDLNLSPALSEYGTHGDQGAEAMIKLATFLETRAEFQRALLAWERVIDTTNPNEDQRKQAITAIQRLRDAMPPWNPDPTADITLTLHAGATLQDKKMLEDALQTVATLISQASGNVIKVETKASIGKSRGIKTPRIPIAIWFSRPSSTAEGTTAETPPISFMADPKQPEVLANQIEAGVYALLRTHLAAETSFSPLPEYPSGVQPEELIKYYITRLMWREFVRSMKE</sequence>
<evidence type="ECO:0008006" key="4">
    <source>
        <dbReference type="Google" id="ProtNLM"/>
    </source>
</evidence>
<proteinExistence type="predicted"/>
<keyword evidence="2" id="KW-0812">Transmembrane</keyword>
<dbReference type="EMBL" id="AP026866">
    <property type="protein sequence ID" value="BDS05737.1"/>
    <property type="molecule type" value="Genomic_DNA"/>
</dbReference>
<gene>
    <name evidence="3" type="ORF">NT6N_07770</name>
</gene>
<protein>
    <recommendedName>
        <fullName evidence="4">Tetratricopeptide repeat protein</fullName>
    </recommendedName>
</protein>
<feature type="transmembrane region" description="Helical" evidence="2">
    <location>
        <begin position="6"/>
        <end position="23"/>
    </location>
</feature>
<dbReference type="KEGG" id="osu:NT6N_07770"/>
<feature type="region of interest" description="Disordered" evidence="1">
    <location>
        <begin position="66"/>
        <end position="88"/>
    </location>
</feature>
<evidence type="ECO:0000256" key="1">
    <source>
        <dbReference type="SAM" id="MobiDB-lite"/>
    </source>
</evidence>
<organism evidence="3">
    <name type="scientific">Oceaniferula spumae</name>
    <dbReference type="NCBI Taxonomy" id="2979115"/>
    <lineage>
        <taxon>Bacteria</taxon>
        <taxon>Pseudomonadati</taxon>
        <taxon>Verrucomicrobiota</taxon>
        <taxon>Verrucomicrobiia</taxon>
        <taxon>Verrucomicrobiales</taxon>
        <taxon>Verrucomicrobiaceae</taxon>
        <taxon>Oceaniferula</taxon>
    </lineage>
</organism>
<accession>A0AAT9FII7</accession>
<dbReference type="AlphaFoldDB" id="A0AAT9FII7"/>
<evidence type="ECO:0000256" key="2">
    <source>
        <dbReference type="SAM" id="Phobius"/>
    </source>
</evidence>